<dbReference type="PANTHER" id="PTHR30565:SF9">
    <property type="entry name" value="PROTEIN YCIF"/>
    <property type="match status" value="1"/>
</dbReference>
<keyword evidence="2" id="KW-1185">Reference proteome</keyword>
<gene>
    <name evidence="1" type="ORF">ACFQZX_17255</name>
</gene>
<dbReference type="InterPro" id="IPR047114">
    <property type="entry name" value="YciF"/>
</dbReference>
<dbReference type="RefSeq" id="WP_377117706.1">
    <property type="nucleotide sequence ID" value="NZ_JBHTHZ010000014.1"/>
</dbReference>
<comment type="caution">
    <text evidence="1">The sequence shown here is derived from an EMBL/GenBank/DDBJ whole genome shotgun (WGS) entry which is preliminary data.</text>
</comment>
<proteinExistence type="predicted"/>
<evidence type="ECO:0000313" key="2">
    <source>
        <dbReference type="Proteomes" id="UP001597010"/>
    </source>
</evidence>
<protein>
    <submittedName>
        <fullName evidence="1">DUF892 family protein</fullName>
    </submittedName>
</protein>
<reference evidence="2" key="1">
    <citation type="journal article" date="2019" name="Int. J. Syst. Evol. Microbiol.">
        <title>The Global Catalogue of Microorganisms (GCM) 10K type strain sequencing project: providing services to taxonomists for standard genome sequencing and annotation.</title>
        <authorList>
            <consortium name="The Broad Institute Genomics Platform"/>
            <consortium name="The Broad Institute Genome Sequencing Center for Infectious Disease"/>
            <person name="Wu L."/>
            <person name="Ma J."/>
        </authorList>
    </citation>
    <scope>NUCLEOTIDE SEQUENCE [LARGE SCALE GENOMIC DNA]</scope>
    <source>
        <strain evidence="2">CCUG 61484</strain>
    </source>
</reference>
<dbReference type="InterPro" id="IPR012347">
    <property type="entry name" value="Ferritin-like"/>
</dbReference>
<dbReference type="Proteomes" id="UP001597010">
    <property type="component" value="Unassembled WGS sequence"/>
</dbReference>
<sequence>MNETVSLTKPLPEFSDPKDLKGFFLAHLSRIYCAKLHLTERLPELAEQAHYRDLRLAILGTLDEVQMQITRMDDIFLLLDGEFSMANCEGMISMVEDAYTEIYLKINKPALSDMSFLYYMYTIESMERSSFRVLQIAALKMPNNQVSQLLTELFDDAKADRALMRSINEKYLKNS</sequence>
<dbReference type="Pfam" id="PF05974">
    <property type="entry name" value="DUF892"/>
    <property type="match status" value="1"/>
</dbReference>
<dbReference type="InterPro" id="IPR009078">
    <property type="entry name" value="Ferritin-like_SF"/>
</dbReference>
<dbReference type="EMBL" id="JBHTHZ010000014">
    <property type="protein sequence ID" value="MFD0795373.1"/>
    <property type="molecule type" value="Genomic_DNA"/>
</dbReference>
<evidence type="ECO:0000313" key="1">
    <source>
        <dbReference type="EMBL" id="MFD0795373.1"/>
    </source>
</evidence>
<dbReference type="PANTHER" id="PTHR30565">
    <property type="entry name" value="PROTEIN YCIF"/>
    <property type="match status" value="1"/>
</dbReference>
<dbReference type="Gene3D" id="1.20.1260.10">
    <property type="match status" value="1"/>
</dbReference>
<name>A0ABW3AXU8_9SPHI</name>
<dbReference type="SUPFAM" id="SSF47240">
    <property type="entry name" value="Ferritin-like"/>
    <property type="match status" value="1"/>
</dbReference>
<accession>A0ABW3AXU8</accession>
<organism evidence="1 2">
    <name type="scientific">Mucilaginibacter litoreus</name>
    <dbReference type="NCBI Taxonomy" id="1048221"/>
    <lineage>
        <taxon>Bacteria</taxon>
        <taxon>Pseudomonadati</taxon>
        <taxon>Bacteroidota</taxon>
        <taxon>Sphingobacteriia</taxon>
        <taxon>Sphingobacteriales</taxon>
        <taxon>Sphingobacteriaceae</taxon>
        <taxon>Mucilaginibacter</taxon>
    </lineage>
</organism>
<dbReference type="InterPro" id="IPR010287">
    <property type="entry name" value="DUF892_YciF-like"/>
</dbReference>